<sequence length="161" mass="17144">MTSRASSRLLFSLGLALPLGLFGAGLARLLDRPPVSLLPPAPVEEAGPRRPEGPLTYLPLPAPIHATIRGGRRQLTIQASFAVETGQIGLAEMASMLKTDLPLLTVELAEALRACDEAQPSLDAFRRALPDALRAAVNARYGTPEAPEPVFEALLTDFLVN</sequence>
<dbReference type="AlphaFoldDB" id="A0AAX1UN03"/>
<comment type="caution">
    <text evidence="1">The sequence shown here is derived from an EMBL/GenBank/DDBJ whole genome shotgun (WGS) entry which is preliminary data.</text>
</comment>
<evidence type="ECO:0000313" key="1">
    <source>
        <dbReference type="EMBL" id="RHZ96350.1"/>
    </source>
</evidence>
<dbReference type="EMBL" id="QWGP01000005">
    <property type="protein sequence ID" value="RHZ96350.1"/>
    <property type="molecule type" value="Genomic_DNA"/>
</dbReference>
<evidence type="ECO:0000313" key="2">
    <source>
        <dbReference type="Proteomes" id="UP000266305"/>
    </source>
</evidence>
<evidence type="ECO:0008006" key="3">
    <source>
        <dbReference type="Google" id="ProtNLM"/>
    </source>
</evidence>
<gene>
    <name evidence="1" type="ORF">D1114_06465</name>
</gene>
<name>A0AAX1UN03_CERSP</name>
<proteinExistence type="predicted"/>
<protein>
    <recommendedName>
        <fullName evidence="3">Flagellar protein FliL</fullName>
    </recommendedName>
</protein>
<dbReference type="RefSeq" id="WP_089255847.1">
    <property type="nucleotide sequence ID" value="NZ_CM125964.1"/>
</dbReference>
<accession>A0AAX1UN03</accession>
<dbReference type="Proteomes" id="UP000266305">
    <property type="component" value="Unassembled WGS sequence"/>
</dbReference>
<organism evidence="1 2">
    <name type="scientific">Cereibacter sphaeroides</name>
    <name type="common">Rhodobacter sphaeroides</name>
    <dbReference type="NCBI Taxonomy" id="1063"/>
    <lineage>
        <taxon>Bacteria</taxon>
        <taxon>Pseudomonadati</taxon>
        <taxon>Pseudomonadota</taxon>
        <taxon>Alphaproteobacteria</taxon>
        <taxon>Rhodobacterales</taxon>
        <taxon>Paracoccaceae</taxon>
        <taxon>Cereibacter</taxon>
    </lineage>
</organism>
<reference evidence="1 2" key="1">
    <citation type="submission" date="2018-08" db="EMBL/GenBank/DDBJ databases">
        <title>Draft genome sequence of Rhodobacter sphaeroides FY.</title>
        <authorList>
            <person name="Rayyan A."/>
            <person name="Meyer T.E."/>
            <person name="Kyndt J.A."/>
        </authorList>
    </citation>
    <scope>NUCLEOTIDE SEQUENCE [LARGE SCALE GENOMIC DNA]</scope>
    <source>
        <strain evidence="1 2">FY</strain>
    </source>
</reference>